<feature type="compositionally biased region" description="Low complexity" evidence="7">
    <location>
        <begin position="595"/>
        <end position="624"/>
    </location>
</feature>
<dbReference type="PANTHER" id="PTHR32467:SF157">
    <property type="entry name" value="AP2-LIKE ETHYLENE-RESPONSIVE TRANSCRIPTION FACTOR CRL5"/>
    <property type="match status" value="1"/>
</dbReference>
<comment type="subcellular location">
    <subcellularLocation>
        <location evidence="1">Nucleus</location>
    </subcellularLocation>
</comment>
<evidence type="ECO:0000256" key="2">
    <source>
        <dbReference type="ARBA" id="ARBA00022737"/>
    </source>
</evidence>
<feature type="compositionally biased region" description="Low complexity" evidence="7">
    <location>
        <begin position="211"/>
        <end position="223"/>
    </location>
</feature>
<reference evidence="10" key="1">
    <citation type="submission" date="2022-08" db="EMBL/GenBank/DDBJ databases">
        <authorList>
            <person name="Gutierrez-Valencia J."/>
        </authorList>
    </citation>
    <scope>NUCLEOTIDE SEQUENCE</scope>
</reference>
<dbReference type="GO" id="GO:0005634">
    <property type="term" value="C:nucleus"/>
    <property type="evidence" value="ECO:0007669"/>
    <property type="project" value="UniProtKB-SubCell"/>
</dbReference>
<dbReference type="PROSITE" id="PS51032">
    <property type="entry name" value="AP2_ERF"/>
    <property type="match status" value="2"/>
</dbReference>
<feature type="compositionally biased region" description="Polar residues" evidence="7">
    <location>
        <begin position="240"/>
        <end position="257"/>
    </location>
</feature>
<feature type="domain" description="AP2/ERF" evidence="9">
    <location>
        <begin position="391"/>
        <end position="457"/>
    </location>
</feature>
<evidence type="ECO:0000256" key="6">
    <source>
        <dbReference type="ARBA" id="ARBA00023242"/>
    </source>
</evidence>
<feature type="non-terminal residue" evidence="10">
    <location>
        <position position="1"/>
    </location>
</feature>
<keyword evidence="4" id="KW-0238">DNA-binding</keyword>
<accession>A0AAV0P0T2</accession>
<dbReference type="FunFam" id="3.30.730.10:FF:000002">
    <property type="entry name" value="AP2-like ethylene-responsive transcription factor"/>
    <property type="match status" value="1"/>
</dbReference>
<evidence type="ECO:0000256" key="3">
    <source>
        <dbReference type="ARBA" id="ARBA00023015"/>
    </source>
</evidence>
<dbReference type="SMART" id="SM00380">
    <property type="entry name" value="AP2"/>
    <property type="match status" value="2"/>
</dbReference>
<dbReference type="CDD" id="cd00018">
    <property type="entry name" value="AP2"/>
    <property type="match status" value="2"/>
</dbReference>
<dbReference type="GO" id="GO:0003700">
    <property type="term" value="F:DNA-binding transcription factor activity"/>
    <property type="evidence" value="ECO:0007669"/>
    <property type="project" value="InterPro"/>
</dbReference>
<dbReference type="Proteomes" id="UP001154282">
    <property type="component" value="Unassembled WGS sequence"/>
</dbReference>
<feature type="compositionally biased region" description="Low complexity" evidence="7">
    <location>
        <begin position="681"/>
        <end position="698"/>
    </location>
</feature>
<keyword evidence="2" id="KW-0677">Repeat</keyword>
<evidence type="ECO:0000313" key="11">
    <source>
        <dbReference type="Proteomes" id="UP001154282"/>
    </source>
</evidence>
<dbReference type="SUPFAM" id="SSF54171">
    <property type="entry name" value="DNA-binding domain"/>
    <property type="match status" value="2"/>
</dbReference>
<evidence type="ECO:0000256" key="8">
    <source>
        <dbReference type="SAM" id="SignalP"/>
    </source>
</evidence>
<keyword evidence="6" id="KW-0539">Nucleus</keyword>
<evidence type="ECO:0000256" key="4">
    <source>
        <dbReference type="ARBA" id="ARBA00023125"/>
    </source>
</evidence>
<feature type="compositionally biased region" description="Low complexity" evidence="7">
    <location>
        <begin position="142"/>
        <end position="161"/>
    </location>
</feature>
<proteinExistence type="predicted"/>
<feature type="region of interest" description="Disordered" evidence="7">
    <location>
        <begin position="677"/>
        <end position="716"/>
    </location>
</feature>
<dbReference type="FunFam" id="3.30.730.10:FF:000003">
    <property type="entry name" value="AP2-like ethylene-responsive transcription factor ANT"/>
    <property type="match status" value="1"/>
</dbReference>
<feature type="region of interest" description="Disordered" evidence="7">
    <location>
        <begin position="240"/>
        <end position="280"/>
    </location>
</feature>
<evidence type="ECO:0000256" key="1">
    <source>
        <dbReference type="ARBA" id="ARBA00004123"/>
    </source>
</evidence>
<keyword evidence="5" id="KW-0804">Transcription</keyword>
<dbReference type="InterPro" id="IPR016177">
    <property type="entry name" value="DNA-bd_dom_sf"/>
</dbReference>
<feature type="compositionally biased region" description="Gly residues" evidence="7">
    <location>
        <begin position="167"/>
        <end position="176"/>
    </location>
</feature>
<dbReference type="Gene3D" id="3.30.730.10">
    <property type="entry name" value="AP2/ERF domain"/>
    <property type="match status" value="2"/>
</dbReference>
<dbReference type="PRINTS" id="PR00367">
    <property type="entry name" value="ETHRSPELEMNT"/>
</dbReference>
<evidence type="ECO:0000259" key="9">
    <source>
        <dbReference type="PROSITE" id="PS51032"/>
    </source>
</evidence>
<feature type="compositionally biased region" description="Low complexity" evidence="7">
    <location>
        <begin position="705"/>
        <end position="716"/>
    </location>
</feature>
<evidence type="ECO:0000256" key="5">
    <source>
        <dbReference type="ARBA" id="ARBA00023163"/>
    </source>
</evidence>
<gene>
    <name evidence="10" type="ORF">LITE_LOCUS36169</name>
</gene>
<keyword evidence="11" id="KW-1185">Reference proteome</keyword>
<dbReference type="InterPro" id="IPR036955">
    <property type="entry name" value="AP2/ERF_dom_sf"/>
</dbReference>
<dbReference type="EMBL" id="CAMGYJ010000008">
    <property type="protein sequence ID" value="CAI0464390.1"/>
    <property type="molecule type" value="Genomic_DNA"/>
</dbReference>
<evidence type="ECO:0000313" key="10">
    <source>
        <dbReference type="EMBL" id="CAI0464390.1"/>
    </source>
</evidence>
<comment type="caution">
    <text evidence="10">The sequence shown here is derived from an EMBL/GenBank/DDBJ whole genome shotgun (WGS) entry which is preliminary data.</text>
</comment>
<feature type="chain" id="PRO_5043706973" description="AP2/ERF domain-containing protein" evidence="8">
    <location>
        <begin position="21"/>
        <end position="770"/>
    </location>
</feature>
<protein>
    <recommendedName>
        <fullName evidence="9">AP2/ERF domain-containing protein</fullName>
    </recommendedName>
</protein>
<feature type="compositionally biased region" description="Basic and acidic residues" evidence="7">
    <location>
        <begin position="177"/>
        <end position="188"/>
    </location>
</feature>
<feature type="region of interest" description="Disordered" evidence="7">
    <location>
        <begin position="595"/>
        <end position="630"/>
    </location>
</feature>
<sequence length="770" mass="83049">FKETAFVLFSSLLFFKLQTSNPPPPPLQNSLTHSLSSLNNFSLICAMSCDSNNGGSGSSSSSWLGFSLSPHMKMDADNNHHHQHYHHTGALYLSGNNPSPGISYDGGGGGGGGAGFHHHSPLTVMPLKSDGSLCIMEALSRSQPPSQGMAPPQSSSSSSSPKLEDFLGGGHYAAGEGGHHHGGADDRDAFPLSLDSFYFNHQPTAEEGNNHRQQQQHLDQQQYHQFQTQTLSYYPGIQWLQQAPPSPNADKNNNNHIHLSAADSHSHLPPTAAGEIDGAGTDEIPTLRNCWVSRYIDSNHHQIGGGGFVDEAAAAAAAGCGGELQSLTLSMSPGSKSSCVPSPTNNNGSAVVSEQCMIGMESKKRALPEKSGQKQTVHRKSIDTFGQRTSQYRGVTRHRWTGRYEAHLWDNSCKKEGQTRKGRQGILGGYDMEEKAARAYDLAALKYWGPSTHINFPLENYRAELEEMKNMSRQEYVAHLRRKSSGFSRGASMYRGVTRHHQHGRWQARIGRVAGNKDLYLGTFSTQEEAAEAYDIAAIKFRGVNAVTNFDITRYDVEKIMASNTLLAGELARRNKEPVVPQPISSEVAAIGYLTTTNPADSTRTTTTTNNTPSPPSNNNVNNGNGNGQGSSLSDWNSVFYGTNHSASSSPYMLHDLIGVESLSSGHAVEDSLSAKLGAHSHSSNPSSLVTSLSSSREGSPDKVNNNNNNNTTTTANTMLFAKPPLASKFISPAAAATATIPAWFQATNNQMRESISMAHLPVFAAWNDA</sequence>
<keyword evidence="8" id="KW-0732">Signal</keyword>
<dbReference type="InterPro" id="IPR001471">
    <property type="entry name" value="AP2/ERF_dom"/>
</dbReference>
<keyword evidence="3" id="KW-0805">Transcription regulation</keyword>
<feature type="domain" description="AP2/ERF" evidence="9">
    <location>
        <begin position="493"/>
        <end position="551"/>
    </location>
</feature>
<organism evidence="10 11">
    <name type="scientific">Linum tenue</name>
    <dbReference type="NCBI Taxonomy" id="586396"/>
    <lineage>
        <taxon>Eukaryota</taxon>
        <taxon>Viridiplantae</taxon>
        <taxon>Streptophyta</taxon>
        <taxon>Embryophyta</taxon>
        <taxon>Tracheophyta</taxon>
        <taxon>Spermatophyta</taxon>
        <taxon>Magnoliopsida</taxon>
        <taxon>eudicotyledons</taxon>
        <taxon>Gunneridae</taxon>
        <taxon>Pentapetalae</taxon>
        <taxon>rosids</taxon>
        <taxon>fabids</taxon>
        <taxon>Malpighiales</taxon>
        <taxon>Linaceae</taxon>
        <taxon>Linum</taxon>
    </lineage>
</organism>
<feature type="signal peptide" evidence="8">
    <location>
        <begin position="1"/>
        <end position="20"/>
    </location>
</feature>
<dbReference type="AlphaFoldDB" id="A0AAV0P0T2"/>
<dbReference type="GO" id="GO:0003677">
    <property type="term" value="F:DNA binding"/>
    <property type="evidence" value="ECO:0007669"/>
    <property type="project" value="UniProtKB-KW"/>
</dbReference>
<evidence type="ECO:0000256" key="7">
    <source>
        <dbReference type="SAM" id="MobiDB-lite"/>
    </source>
</evidence>
<dbReference type="Pfam" id="PF00847">
    <property type="entry name" value="AP2"/>
    <property type="match status" value="2"/>
</dbReference>
<dbReference type="PANTHER" id="PTHR32467">
    <property type="entry name" value="AP2-LIKE ETHYLENE-RESPONSIVE TRANSCRIPTION FACTOR"/>
    <property type="match status" value="1"/>
</dbReference>
<feature type="region of interest" description="Disordered" evidence="7">
    <location>
        <begin position="141"/>
        <end position="188"/>
    </location>
</feature>
<feature type="region of interest" description="Disordered" evidence="7">
    <location>
        <begin position="202"/>
        <end position="223"/>
    </location>
</feature>
<name>A0AAV0P0T2_9ROSI</name>